<evidence type="ECO:0000313" key="7">
    <source>
        <dbReference type="EMBL" id="KAB8180330.1"/>
    </source>
</evidence>
<dbReference type="InterPro" id="IPR036412">
    <property type="entry name" value="HAD-like_sf"/>
</dbReference>
<reference evidence="6 8" key="1">
    <citation type="submission" date="2018-05" db="EMBL/GenBank/DDBJ databases">
        <title>The complete genome of Lysobacter maris HZ9B, a marine bacterium antagonistic against terrestrial plant pathogens.</title>
        <authorList>
            <person name="Zhang X.-Q."/>
        </authorList>
    </citation>
    <scope>NUCLEOTIDE SEQUENCE [LARGE SCALE GENOMIC DNA]</scope>
    <source>
        <strain evidence="6 8">HZ9B</strain>
    </source>
</reference>
<dbReference type="PANTHER" id="PTHR20371">
    <property type="entry name" value="ENOLASE-PHOSPHATASE E1"/>
    <property type="match status" value="1"/>
</dbReference>
<dbReference type="OrthoDB" id="9797416at2"/>
<feature type="compositionally biased region" description="Basic and acidic residues" evidence="5">
    <location>
        <begin position="209"/>
        <end position="224"/>
    </location>
</feature>
<dbReference type="FunFam" id="3.40.50.1000:FF:000079">
    <property type="entry name" value="Enolase-phosphatase E1"/>
    <property type="match status" value="1"/>
</dbReference>
<dbReference type="EC" id="3.1.3.77" evidence="4"/>
<dbReference type="GO" id="GO:0043715">
    <property type="term" value="F:2,3-diketo-5-methylthiopentyl-1-phosphate enolase activity"/>
    <property type="evidence" value="ECO:0007669"/>
    <property type="project" value="UniProtKB-UniRule"/>
</dbReference>
<dbReference type="SFLD" id="SFLDG01129">
    <property type="entry name" value="C1.5:_HAD__Beta-PGM__Phosphata"/>
    <property type="match status" value="1"/>
</dbReference>
<dbReference type="SFLD" id="SFLDG01133">
    <property type="entry name" value="C1.5.4:_Enolase-phosphatase_Li"/>
    <property type="match status" value="1"/>
</dbReference>
<dbReference type="HAMAP" id="MF_01681">
    <property type="entry name" value="Salvage_MtnC"/>
    <property type="match status" value="1"/>
</dbReference>
<dbReference type="SFLD" id="SFLDS00003">
    <property type="entry name" value="Haloacid_Dehalogenase"/>
    <property type="match status" value="1"/>
</dbReference>
<reference evidence="7 9" key="2">
    <citation type="submission" date="2019-10" db="EMBL/GenBank/DDBJ databases">
        <title>Lysobacter alkalisoli sp. nov., isolated from saline-alkaline soil.</title>
        <authorList>
            <person name="Sun J.-Q."/>
        </authorList>
    </citation>
    <scope>NUCLEOTIDE SEQUENCE [LARGE SCALE GENOMIC DNA]</scope>
    <source>
        <strain evidence="7 9">KCTC 42381</strain>
    </source>
</reference>
<dbReference type="PRINTS" id="PR00413">
    <property type="entry name" value="HADHALOGNASE"/>
</dbReference>
<dbReference type="SFLD" id="SFLDF00044">
    <property type="entry name" value="enolase-phosphatase"/>
    <property type="match status" value="1"/>
</dbReference>
<dbReference type="KEGG" id="lmb:C9I47_1903"/>
<keyword evidence="3 4" id="KW-0486">Methionine biosynthesis</keyword>
<keyword evidence="2 4" id="KW-0378">Hydrolase</keyword>
<keyword evidence="4" id="KW-0460">Magnesium</keyword>
<comment type="similarity">
    <text evidence="4">Belongs to the HAD-like hydrolase superfamily. MasA/MtnC family.</text>
</comment>
<evidence type="ECO:0000256" key="5">
    <source>
        <dbReference type="SAM" id="MobiDB-lite"/>
    </source>
</evidence>
<evidence type="ECO:0000256" key="4">
    <source>
        <dbReference type="HAMAP-Rule" id="MF_01681"/>
    </source>
</evidence>
<feature type="region of interest" description="Disordered" evidence="5">
    <location>
        <begin position="209"/>
        <end position="230"/>
    </location>
</feature>
<dbReference type="SUPFAM" id="SSF56784">
    <property type="entry name" value="HAD-like"/>
    <property type="match status" value="1"/>
</dbReference>
<name>A0A2U9T7Q1_9GAMM</name>
<evidence type="ECO:0000313" key="6">
    <source>
        <dbReference type="EMBL" id="AWV07592.1"/>
    </source>
</evidence>
<evidence type="ECO:0000256" key="1">
    <source>
        <dbReference type="ARBA" id="ARBA00022605"/>
    </source>
</evidence>
<keyword evidence="1 4" id="KW-0028">Amino-acid biosynthesis</keyword>
<dbReference type="GO" id="GO:0000287">
    <property type="term" value="F:magnesium ion binding"/>
    <property type="evidence" value="ECO:0007669"/>
    <property type="project" value="UniProtKB-UniRule"/>
</dbReference>
<comment type="cofactor">
    <cofactor evidence="4">
        <name>Mg(2+)</name>
        <dbReference type="ChEBI" id="CHEBI:18420"/>
    </cofactor>
    <text evidence="4">Binds 1 Mg(2+) ion per subunit.</text>
</comment>
<dbReference type="InterPro" id="IPR006439">
    <property type="entry name" value="HAD-SF_hydro_IA"/>
</dbReference>
<comment type="function">
    <text evidence="4">Bifunctional enzyme that catalyzes the enolization of 2,3-diketo-5-methylthiopentyl-1-phosphate (DK-MTP-1-P) into the intermediate 2-hydroxy-3-keto-5-methylthiopentenyl-1-phosphate (HK-MTPenyl-1-P), which is then dephosphorylated to form the acireductone 1,2-dihydroxy-3-keto-5-methylthiopentene (DHK-MTPene).</text>
</comment>
<accession>A0A2U9T7Q1</accession>
<sequence length="239" mass="26188">MTTNAPTRPQAILTDIEGTTSSISFVKDVLFPYARRALPGFVQARGQEPGVRKWLDTVATENGGICSDRMIVEVLQGWIDEDRKHTALKALQGMIWADGYRSADFSAHIYPDAAEALKRWHGEGLPLYVYSSGSVPAQRLFFGHSDAGDLTGLFSGWFDTEVGGKREADSYRRIVDAIGRPAGEILFLSDVVEELDAAREAGLATALIDRRDDYPQPREGEATHGHPRHQTFDALAAGA</sequence>
<dbReference type="NCBIfam" id="TIGR01549">
    <property type="entry name" value="HAD-SF-IA-v1"/>
    <property type="match status" value="1"/>
</dbReference>
<dbReference type="Gene3D" id="3.40.50.1000">
    <property type="entry name" value="HAD superfamily/HAD-like"/>
    <property type="match status" value="1"/>
</dbReference>
<dbReference type="Proteomes" id="UP000320431">
    <property type="component" value="Unassembled WGS sequence"/>
</dbReference>
<dbReference type="CDD" id="cd01629">
    <property type="entry name" value="HAD_EP"/>
    <property type="match status" value="1"/>
</dbReference>
<comment type="pathway">
    <text evidence="4">Amino-acid biosynthesis; L-methionine biosynthesis via salvage pathway; L-methionine from S-methyl-5-thio-alpha-D-ribose 1-phosphate: step 4/6.</text>
</comment>
<dbReference type="EMBL" id="VICD02000214">
    <property type="protein sequence ID" value="KAB8180330.1"/>
    <property type="molecule type" value="Genomic_DNA"/>
</dbReference>
<dbReference type="EMBL" id="CP029843">
    <property type="protein sequence ID" value="AWV07592.1"/>
    <property type="molecule type" value="Genomic_DNA"/>
</dbReference>
<dbReference type="InterPro" id="IPR023214">
    <property type="entry name" value="HAD_sf"/>
</dbReference>
<comment type="pathway">
    <text evidence="4">Amino-acid biosynthesis; L-methionine biosynthesis via salvage pathway; L-methionine from S-methyl-5-thio-alpha-D-ribose 1-phosphate: step 3/6.</text>
</comment>
<comment type="subunit">
    <text evidence="4">Monomer.</text>
</comment>
<dbReference type="Pfam" id="PF00702">
    <property type="entry name" value="Hydrolase"/>
    <property type="match status" value="1"/>
</dbReference>
<evidence type="ECO:0000256" key="2">
    <source>
        <dbReference type="ARBA" id="ARBA00022801"/>
    </source>
</evidence>
<comment type="catalytic activity">
    <reaction evidence="4">
        <text>5-methylsulfanyl-2,3-dioxopentyl phosphate + H2O = 1,2-dihydroxy-5-(methylsulfanyl)pent-1-en-3-one + phosphate</text>
        <dbReference type="Rhea" id="RHEA:21700"/>
        <dbReference type="ChEBI" id="CHEBI:15377"/>
        <dbReference type="ChEBI" id="CHEBI:43474"/>
        <dbReference type="ChEBI" id="CHEBI:49252"/>
        <dbReference type="ChEBI" id="CHEBI:58828"/>
        <dbReference type="EC" id="3.1.3.77"/>
    </reaction>
</comment>
<dbReference type="GO" id="GO:0043874">
    <property type="term" value="F:acireductone synthase activity"/>
    <property type="evidence" value="ECO:0007669"/>
    <property type="project" value="UniProtKB-EC"/>
</dbReference>
<dbReference type="AlphaFoldDB" id="A0A2U9T7Q1"/>
<dbReference type="Gene3D" id="1.10.720.60">
    <property type="match status" value="1"/>
</dbReference>
<protein>
    <recommendedName>
        <fullName evidence="4">Enolase-phosphatase E1</fullName>
        <ecNumber evidence="4">3.1.3.77</ecNumber>
    </recommendedName>
    <alternativeName>
        <fullName evidence="4">2,3-diketo-5-methylthio-1-phosphopentane phosphatase</fullName>
    </alternativeName>
</protein>
<gene>
    <name evidence="4 7" type="primary">mtnC</name>
    <name evidence="6" type="ORF">C9I47_1903</name>
    <name evidence="7" type="ORF">FKV24_012545</name>
</gene>
<keyword evidence="8" id="KW-1185">Reference proteome</keyword>
<dbReference type="RefSeq" id="WP_111266684.1">
    <property type="nucleotide sequence ID" value="NZ_CP029843.1"/>
</dbReference>
<keyword evidence="4" id="KW-0479">Metal-binding</keyword>
<evidence type="ECO:0000313" key="8">
    <source>
        <dbReference type="Proteomes" id="UP000249447"/>
    </source>
</evidence>
<organism evidence="6 8">
    <name type="scientific">Marilutibacter maris</name>
    <dbReference type="NCBI Taxonomy" id="1605891"/>
    <lineage>
        <taxon>Bacteria</taxon>
        <taxon>Pseudomonadati</taxon>
        <taxon>Pseudomonadota</taxon>
        <taxon>Gammaproteobacteria</taxon>
        <taxon>Lysobacterales</taxon>
        <taxon>Lysobacteraceae</taxon>
        <taxon>Marilutibacter</taxon>
    </lineage>
</organism>
<dbReference type="GO" id="GO:0019509">
    <property type="term" value="P:L-methionine salvage from methylthioadenosine"/>
    <property type="evidence" value="ECO:0007669"/>
    <property type="project" value="UniProtKB-UniRule"/>
</dbReference>
<evidence type="ECO:0000256" key="3">
    <source>
        <dbReference type="ARBA" id="ARBA00023167"/>
    </source>
</evidence>
<proteinExistence type="inferred from homology"/>
<dbReference type="UniPathway" id="UPA00904">
    <property type="reaction ID" value="UER00876"/>
</dbReference>
<dbReference type="GO" id="GO:0043716">
    <property type="term" value="F:2-hydroxy-3-keto-5-methylthiopentenyl-1-phosphate phosphatase activity"/>
    <property type="evidence" value="ECO:0007669"/>
    <property type="project" value="UniProtKB-UniRule"/>
</dbReference>
<dbReference type="NCBIfam" id="TIGR01691">
    <property type="entry name" value="enolase-ppase"/>
    <property type="match status" value="1"/>
</dbReference>
<dbReference type="Proteomes" id="UP000249447">
    <property type="component" value="Chromosome"/>
</dbReference>
<dbReference type="PANTHER" id="PTHR20371:SF1">
    <property type="entry name" value="ENOLASE-PHOSPHATASE E1"/>
    <property type="match status" value="1"/>
</dbReference>
<dbReference type="InterPro" id="IPR023943">
    <property type="entry name" value="Enolase-ppase_E1"/>
</dbReference>
<evidence type="ECO:0000313" key="9">
    <source>
        <dbReference type="Proteomes" id="UP000320431"/>
    </source>
</evidence>